<dbReference type="Proteomes" id="UP000586095">
    <property type="component" value="Unassembled WGS sequence"/>
</dbReference>
<dbReference type="RefSeq" id="WP_185986137.1">
    <property type="nucleotide sequence ID" value="NZ_BAAALZ010000002.1"/>
</dbReference>
<gene>
    <name evidence="2" type="ORF">BJ960_000527</name>
</gene>
<dbReference type="PANTHER" id="PTHR13847">
    <property type="entry name" value="SARCOSINE DEHYDROGENASE-RELATED"/>
    <property type="match status" value="1"/>
</dbReference>
<dbReference type="PANTHER" id="PTHR13847:SF285">
    <property type="entry name" value="FAD DEPENDENT OXIDOREDUCTASE DOMAIN-CONTAINING PROTEIN"/>
    <property type="match status" value="1"/>
</dbReference>
<dbReference type="Gene3D" id="3.30.9.10">
    <property type="entry name" value="D-Amino Acid Oxidase, subunit A, domain 2"/>
    <property type="match status" value="1"/>
</dbReference>
<dbReference type="Gene3D" id="3.50.50.60">
    <property type="entry name" value="FAD/NAD(P)-binding domain"/>
    <property type="match status" value="1"/>
</dbReference>
<protein>
    <submittedName>
        <fullName evidence="2">Glycine/D-amino acid oxidase-like deaminating enzyme</fullName>
    </submittedName>
</protein>
<evidence type="ECO:0000313" key="2">
    <source>
        <dbReference type="EMBL" id="NYD25724.1"/>
    </source>
</evidence>
<dbReference type="InterPro" id="IPR006076">
    <property type="entry name" value="FAD-dep_OxRdtase"/>
</dbReference>
<dbReference type="EMBL" id="JACCBD010000001">
    <property type="protein sequence ID" value="NYD25724.1"/>
    <property type="molecule type" value="Genomic_DNA"/>
</dbReference>
<organism evidence="2 3">
    <name type="scientific">Leucobacter aridicollis</name>
    <dbReference type="NCBI Taxonomy" id="283878"/>
    <lineage>
        <taxon>Bacteria</taxon>
        <taxon>Bacillati</taxon>
        <taxon>Actinomycetota</taxon>
        <taxon>Actinomycetes</taxon>
        <taxon>Micrococcales</taxon>
        <taxon>Microbacteriaceae</taxon>
        <taxon>Leucobacter</taxon>
    </lineage>
</organism>
<evidence type="ECO:0000313" key="3">
    <source>
        <dbReference type="Proteomes" id="UP000586095"/>
    </source>
</evidence>
<dbReference type="Pfam" id="PF01266">
    <property type="entry name" value="DAO"/>
    <property type="match status" value="1"/>
</dbReference>
<sequence length="465" mass="50864">MSVTAEINGEVSYWFSQVATRPARAPLDRDLTVDVALVGAGYTNLWIAYYLKQARPDLEIAILEREVAGFGASSRNGGWISYGLPGQHSRYAKAHGVQAVRDFQRELFATIGEIVDVAAREGIEADIAHEGEVAIARNPAQLARLREEYEGGSQWGFGPGDLVMLDRDGANEHARLSNAVGGLWSPHCARVQPALLASGLADTVERMGVRIYEHTAVSEIVPHTALTERGNRVSAEFVVRGTEGYTNSLKGHSRDWLPKLSSMLVTEPLTPEQHREIGWDTNVMVRDAGHFFSYIHRTADDRIALGGPGVPYLWGSGWDDRGSTLPASEQALVRALHTLFPMLKDHPIAHTWTGILGIPRNWSATVTLDRASGMAVAGGYVGDGVTSTNLAGRTMRDLILGEDTQLTRMPWVGGQIRKWEPEPLRWIALRGMYGVYNLADRLEDRSGSPKTSILARAANVIAGRS</sequence>
<accession>A0A852RBH2</accession>
<feature type="domain" description="FAD dependent oxidoreductase" evidence="1">
    <location>
        <begin position="34"/>
        <end position="398"/>
    </location>
</feature>
<reference evidence="2 3" key="1">
    <citation type="submission" date="2020-07" db="EMBL/GenBank/DDBJ databases">
        <title>Sequencing the genomes of 1000 actinobacteria strains.</title>
        <authorList>
            <person name="Klenk H.-P."/>
        </authorList>
    </citation>
    <scope>NUCLEOTIDE SEQUENCE [LARGE SCALE GENOMIC DNA]</scope>
    <source>
        <strain evidence="2 3">DSM 17380</strain>
    </source>
</reference>
<dbReference type="InterPro" id="IPR036188">
    <property type="entry name" value="FAD/NAD-bd_sf"/>
</dbReference>
<dbReference type="AlphaFoldDB" id="A0A852RBH2"/>
<dbReference type="SUPFAM" id="SSF51905">
    <property type="entry name" value="FAD/NAD(P)-binding domain"/>
    <property type="match status" value="1"/>
</dbReference>
<comment type="caution">
    <text evidence="2">The sequence shown here is derived from an EMBL/GenBank/DDBJ whole genome shotgun (WGS) entry which is preliminary data.</text>
</comment>
<evidence type="ECO:0000259" key="1">
    <source>
        <dbReference type="Pfam" id="PF01266"/>
    </source>
</evidence>
<name>A0A852RBH2_9MICO</name>
<dbReference type="GO" id="GO:0005737">
    <property type="term" value="C:cytoplasm"/>
    <property type="evidence" value="ECO:0007669"/>
    <property type="project" value="TreeGrafter"/>
</dbReference>
<keyword evidence="3" id="KW-1185">Reference proteome</keyword>
<proteinExistence type="predicted"/>